<dbReference type="GO" id="GO:0016747">
    <property type="term" value="F:acyltransferase activity, transferring groups other than amino-acyl groups"/>
    <property type="evidence" value="ECO:0007669"/>
    <property type="project" value="InterPro"/>
</dbReference>
<organism evidence="4 5">
    <name type="scientific">Debaryomyces fabryi</name>
    <dbReference type="NCBI Taxonomy" id="58627"/>
    <lineage>
        <taxon>Eukaryota</taxon>
        <taxon>Fungi</taxon>
        <taxon>Dikarya</taxon>
        <taxon>Ascomycota</taxon>
        <taxon>Saccharomycotina</taxon>
        <taxon>Pichiomycetes</taxon>
        <taxon>Debaryomycetaceae</taxon>
        <taxon>Debaryomyces</taxon>
    </lineage>
</organism>
<dbReference type="AlphaFoldDB" id="A0A0V1Q4Q8"/>
<dbReference type="Gene3D" id="3.40.630.30">
    <property type="match status" value="1"/>
</dbReference>
<protein>
    <recommendedName>
        <fullName evidence="3">N-acetyltransferase domain-containing protein</fullName>
    </recommendedName>
</protein>
<name>A0A0V1Q4Q8_9ASCO</name>
<dbReference type="GO" id="GO:0031415">
    <property type="term" value="C:NatA complex"/>
    <property type="evidence" value="ECO:0007669"/>
    <property type="project" value="TreeGrafter"/>
</dbReference>
<dbReference type="OrthoDB" id="47374at2759"/>
<accession>A0A0V1Q4Q8</accession>
<dbReference type="PROSITE" id="PS51186">
    <property type="entry name" value="GNAT"/>
    <property type="match status" value="1"/>
</dbReference>
<dbReference type="GeneID" id="26837969"/>
<sequence length="173" mass="19599">MPRDIISLDDLTSNNMGVFKKINEVSLPTSYPEQWYKDSLNSDQIVKLAFYSELPVGAVKGKAIITSHKSDSYESSQQLQLPSESIPNAVYLESFAVLEAYRNLGIGAKLLEYVIAETKKRFMHEVMLHVHIENSQAIEWYLKHGFVKNGDVKDYYKEQGLSNPDAVILSIKV</sequence>
<dbReference type="InterPro" id="IPR000182">
    <property type="entry name" value="GNAT_dom"/>
</dbReference>
<dbReference type="PANTHER" id="PTHR42919">
    <property type="entry name" value="N-ALPHA-ACETYLTRANSFERASE"/>
    <property type="match status" value="1"/>
</dbReference>
<feature type="domain" description="N-acetyltransferase" evidence="3">
    <location>
        <begin position="6"/>
        <end position="173"/>
    </location>
</feature>
<dbReference type="SUPFAM" id="SSF55729">
    <property type="entry name" value="Acyl-CoA N-acyltransferases (Nat)"/>
    <property type="match status" value="1"/>
</dbReference>
<comment type="caution">
    <text evidence="4">The sequence shown here is derived from an EMBL/GenBank/DDBJ whole genome shotgun (WGS) entry which is preliminary data.</text>
</comment>
<keyword evidence="1" id="KW-0808">Transferase</keyword>
<evidence type="ECO:0000259" key="3">
    <source>
        <dbReference type="PROSITE" id="PS51186"/>
    </source>
</evidence>
<dbReference type="PANTHER" id="PTHR42919:SF8">
    <property type="entry name" value="N-ALPHA-ACETYLTRANSFERASE 50"/>
    <property type="match status" value="1"/>
</dbReference>
<dbReference type="Pfam" id="PF00583">
    <property type="entry name" value="Acetyltransf_1"/>
    <property type="match status" value="1"/>
</dbReference>
<evidence type="ECO:0000256" key="2">
    <source>
        <dbReference type="ARBA" id="ARBA00023315"/>
    </source>
</evidence>
<reference evidence="4 5" key="1">
    <citation type="submission" date="2015-11" db="EMBL/GenBank/DDBJ databases">
        <title>The genome of Debaryomyces fabryi.</title>
        <authorList>
            <person name="Tafer H."/>
            <person name="Lopandic K."/>
        </authorList>
    </citation>
    <scope>NUCLEOTIDE SEQUENCE [LARGE SCALE GENOMIC DNA]</scope>
    <source>
        <strain evidence="4 5">CBS 789</strain>
    </source>
</reference>
<evidence type="ECO:0000313" key="5">
    <source>
        <dbReference type="Proteomes" id="UP000054251"/>
    </source>
</evidence>
<keyword evidence="5" id="KW-1185">Reference proteome</keyword>
<gene>
    <name evidence="4" type="ORF">AC631_00960</name>
</gene>
<dbReference type="InterPro" id="IPR016181">
    <property type="entry name" value="Acyl_CoA_acyltransferase"/>
</dbReference>
<keyword evidence="2" id="KW-0012">Acyltransferase</keyword>
<dbReference type="InterPro" id="IPR051556">
    <property type="entry name" value="N-term/lysine_N-AcTrnsfr"/>
</dbReference>
<dbReference type="CDD" id="cd04301">
    <property type="entry name" value="NAT_SF"/>
    <property type="match status" value="1"/>
</dbReference>
<evidence type="ECO:0000313" key="4">
    <source>
        <dbReference type="EMBL" id="KSA03322.1"/>
    </source>
</evidence>
<dbReference type="GO" id="GO:0007064">
    <property type="term" value="P:mitotic sister chromatid cohesion"/>
    <property type="evidence" value="ECO:0007669"/>
    <property type="project" value="TreeGrafter"/>
</dbReference>
<dbReference type="EMBL" id="LMYN01000011">
    <property type="protein sequence ID" value="KSA03322.1"/>
    <property type="molecule type" value="Genomic_DNA"/>
</dbReference>
<proteinExistence type="predicted"/>
<evidence type="ECO:0000256" key="1">
    <source>
        <dbReference type="ARBA" id="ARBA00022679"/>
    </source>
</evidence>
<dbReference type="RefSeq" id="XP_015469424.1">
    <property type="nucleotide sequence ID" value="XM_015609790.1"/>
</dbReference>
<dbReference type="Proteomes" id="UP000054251">
    <property type="component" value="Unassembled WGS sequence"/>
</dbReference>